<comment type="caution">
    <text evidence="8">The sequence shown here is derived from an EMBL/GenBank/DDBJ whole genome shotgun (WGS) entry which is preliminary data.</text>
</comment>
<dbReference type="Proteomes" id="UP001501442">
    <property type="component" value="Unassembled WGS sequence"/>
</dbReference>
<evidence type="ECO:0000256" key="2">
    <source>
        <dbReference type="ARBA" id="ARBA00022692"/>
    </source>
</evidence>
<evidence type="ECO:0000256" key="6">
    <source>
        <dbReference type="SAM" id="SignalP"/>
    </source>
</evidence>
<evidence type="ECO:0000256" key="1">
    <source>
        <dbReference type="ARBA" id="ARBA00004651"/>
    </source>
</evidence>
<dbReference type="Gene3D" id="1.20.1250.20">
    <property type="entry name" value="MFS general substrate transporter like domains"/>
    <property type="match status" value="2"/>
</dbReference>
<feature type="transmembrane region" description="Helical" evidence="5">
    <location>
        <begin position="163"/>
        <end position="181"/>
    </location>
</feature>
<evidence type="ECO:0000259" key="7">
    <source>
        <dbReference type="PROSITE" id="PS50850"/>
    </source>
</evidence>
<feature type="transmembrane region" description="Helical" evidence="5">
    <location>
        <begin position="294"/>
        <end position="318"/>
    </location>
</feature>
<dbReference type="PANTHER" id="PTHR23534">
    <property type="entry name" value="MFS PERMEASE"/>
    <property type="match status" value="1"/>
</dbReference>
<keyword evidence="6" id="KW-0732">Signal</keyword>
<gene>
    <name evidence="8" type="ORF">GCM10023196_008410</name>
</gene>
<feature type="transmembrane region" description="Helical" evidence="5">
    <location>
        <begin position="235"/>
        <end position="256"/>
    </location>
</feature>
<keyword evidence="4 5" id="KW-0472">Membrane</keyword>
<keyword evidence="3 5" id="KW-1133">Transmembrane helix</keyword>
<reference evidence="9" key="1">
    <citation type="journal article" date="2019" name="Int. J. Syst. Evol. Microbiol.">
        <title>The Global Catalogue of Microorganisms (GCM) 10K type strain sequencing project: providing services to taxonomists for standard genome sequencing and annotation.</title>
        <authorList>
            <consortium name="The Broad Institute Genomics Platform"/>
            <consortium name="The Broad Institute Genome Sequencing Center for Infectious Disease"/>
            <person name="Wu L."/>
            <person name="Ma J."/>
        </authorList>
    </citation>
    <scope>NUCLEOTIDE SEQUENCE [LARGE SCALE GENOMIC DNA]</scope>
    <source>
        <strain evidence="9">JCM 17939</strain>
    </source>
</reference>
<evidence type="ECO:0000256" key="5">
    <source>
        <dbReference type="SAM" id="Phobius"/>
    </source>
</evidence>
<evidence type="ECO:0000256" key="4">
    <source>
        <dbReference type="ARBA" id="ARBA00023136"/>
    </source>
</evidence>
<dbReference type="EMBL" id="BAABHK010000001">
    <property type="protein sequence ID" value="GAA4621251.1"/>
    <property type="molecule type" value="Genomic_DNA"/>
</dbReference>
<dbReference type="PANTHER" id="PTHR23534:SF1">
    <property type="entry name" value="MAJOR FACILITATOR SUPERFAMILY PROTEIN"/>
    <property type="match status" value="1"/>
</dbReference>
<evidence type="ECO:0000256" key="3">
    <source>
        <dbReference type="ARBA" id="ARBA00022989"/>
    </source>
</evidence>
<keyword evidence="2 5" id="KW-0812">Transmembrane</keyword>
<sequence>MAAFFSGAALMNAAMAMASAVSTIVAGDRLGMRWGAVPNTAGVVGTGVGALALTWLTARRGRRTGLVLGYSAAALGACLAVVAVAAGDVLALTIGMLVLGLGNAGAQLSRYGAAELYPTHRRGYAIGTVIWAGTIGAVGGPLLLDPSSAAASRLGAPAMAGPFLVAAVATSVAAIAATGAPSNRAPAAASPMPLRDLVRTPAARSALAVMVTAQVVMVAVMTAAPMDMHQHGHGLGAVGVTLAMHTLGMFALSPLTGRLFDRAGARPVMLAGLLSLALAALLAAAVPGGDTAPLAGALFLLGYGWNLCFVGGSGLLARDLPAAERARVEGAVDAAVWSIAAAASLASTLILSAGGYPALAAGSCALVAVPLVLVLFGGERRTPGGGRPFDWARDDR</sequence>
<feature type="transmembrane region" description="Helical" evidence="5">
    <location>
        <begin position="356"/>
        <end position="377"/>
    </location>
</feature>
<dbReference type="SUPFAM" id="SSF103473">
    <property type="entry name" value="MFS general substrate transporter"/>
    <property type="match status" value="1"/>
</dbReference>
<comment type="subcellular location">
    <subcellularLocation>
        <location evidence="1">Cell membrane</location>
        <topology evidence="1">Multi-pass membrane protein</topology>
    </subcellularLocation>
</comment>
<feature type="transmembrane region" description="Helical" evidence="5">
    <location>
        <begin position="65"/>
        <end position="86"/>
    </location>
</feature>
<feature type="transmembrane region" description="Helical" evidence="5">
    <location>
        <begin position="36"/>
        <end position="58"/>
    </location>
</feature>
<dbReference type="InterPro" id="IPR020846">
    <property type="entry name" value="MFS_dom"/>
</dbReference>
<feature type="transmembrane region" description="Helical" evidence="5">
    <location>
        <begin position="92"/>
        <end position="111"/>
    </location>
</feature>
<organism evidence="8 9">
    <name type="scientific">Actinoallomurus vinaceus</name>
    <dbReference type="NCBI Taxonomy" id="1080074"/>
    <lineage>
        <taxon>Bacteria</taxon>
        <taxon>Bacillati</taxon>
        <taxon>Actinomycetota</taxon>
        <taxon>Actinomycetes</taxon>
        <taxon>Streptosporangiales</taxon>
        <taxon>Thermomonosporaceae</taxon>
        <taxon>Actinoallomurus</taxon>
    </lineage>
</organism>
<keyword evidence="9" id="KW-1185">Reference proteome</keyword>
<feature type="transmembrane region" description="Helical" evidence="5">
    <location>
        <begin position="202"/>
        <end position="223"/>
    </location>
</feature>
<feature type="transmembrane region" description="Helical" evidence="5">
    <location>
        <begin position="123"/>
        <end position="143"/>
    </location>
</feature>
<feature type="signal peptide" evidence="6">
    <location>
        <begin position="1"/>
        <end position="18"/>
    </location>
</feature>
<feature type="transmembrane region" description="Helical" evidence="5">
    <location>
        <begin position="268"/>
        <end position="288"/>
    </location>
</feature>
<dbReference type="InterPro" id="IPR011701">
    <property type="entry name" value="MFS"/>
</dbReference>
<proteinExistence type="predicted"/>
<feature type="transmembrane region" description="Helical" evidence="5">
    <location>
        <begin position="330"/>
        <end position="350"/>
    </location>
</feature>
<protein>
    <submittedName>
        <fullName evidence="8">MFS transporter</fullName>
    </submittedName>
</protein>
<dbReference type="PROSITE" id="PS50850">
    <property type="entry name" value="MFS"/>
    <property type="match status" value="1"/>
</dbReference>
<evidence type="ECO:0000313" key="9">
    <source>
        <dbReference type="Proteomes" id="UP001501442"/>
    </source>
</evidence>
<name>A0ABP8U1C5_9ACTN</name>
<evidence type="ECO:0000313" key="8">
    <source>
        <dbReference type="EMBL" id="GAA4621251.1"/>
    </source>
</evidence>
<dbReference type="InterPro" id="IPR036259">
    <property type="entry name" value="MFS_trans_sf"/>
</dbReference>
<feature type="domain" description="Major facilitator superfamily (MFS) profile" evidence="7">
    <location>
        <begin position="1"/>
        <end position="380"/>
    </location>
</feature>
<accession>A0ABP8U1C5</accession>
<dbReference type="Pfam" id="PF07690">
    <property type="entry name" value="MFS_1"/>
    <property type="match status" value="1"/>
</dbReference>
<feature type="chain" id="PRO_5045870680" evidence="6">
    <location>
        <begin position="19"/>
        <end position="396"/>
    </location>
</feature>